<keyword evidence="3" id="KW-1185">Reference proteome</keyword>
<dbReference type="GO" id="GO:0030655">
    <property type="term" value="P:beta-lactam antibiotic catabolic process"/>
    <property type="evidence" value="ECO:0007669"/>
    <property type="project" value="InterPro"/>
</dbReference>
<dbReference type="Gene3D" id="3.40.710.10">
    <property type="entry name" value="DD-peptidase/beta-lactamase superfamily"/>
    <property type="match status" value="1"/>
</dbReference>
<dbReference type="Pfam" id="PF13354">
    <property type="entry name" value="Beta-lactamase2"/>
    <property type="match status" value="1"/>
</dbReference>
<evidence type="ECO:0000313" key="2">
    <source>
        <dbReference type="EMBL" id="OKH26241.1"/>
    </source>
</evidence>
<comment type="caution">
    <text evidence="2">The sequence shown here is derived from an EMBL/GenBank/DDBJ whole genome shotgun (WGS) entry which is preliminary data.</text>
</comment>
<dbReference type="InterPro" id="IPR012338">
    <property type="entry name" value="Beta-lactam/transpept-like"/>
</dbReference>
<dbReference type="GO" id="GO:0008800">
    <property type="term" value="F:beta-lactamase activity"/>
    <property type="evidence" value="ECO:0007669"/>
    <property type="project" value="InterPro"/>
</dbReference>
<protein>
    <submittedName>
        <fullName evidence="2">Serine hydrolase</fullName>
    </submittedName>
</protein>
<dbReference type="GO" id="GO:0046677">
    <property type="term" value="P:response to antibiotic"/>
    <property type="evidence" value="ECO:0007669"/>
    <property type="project" value="InterPro"/>
</dbReference>
<dbReference type="EMBL" id="MRCB01000002">
    <property type="protein sequence ID" value="OKH26241.1"/>
    <property type="molecule type" value="Genomic_DNA"/>
</dbReference>
<keyword evidence="2" id="KW-0378">Hydrolase</keyword>
<sequence length="313" mass="35227">MTFFRQDEQLEKLAIDILEKTWAKFPDLGRDRIALTWIVYDPPVAVNTGGAISAEEFWKYPVRGYSYRGDERIYPASIVKLFYLVAIHEWLEGGMIPESTELNRAIRDMIVDSSNDATSLVVDVLTGTTSGPELPPGPLETWKYQRNIVNRYFQSLGWEELAQINVNQKPWGDGPYGRERAFLGEMMENRNMLTTNAVARLLHAIVGGVAVSSARSQQMMDLLKRNLDVATSSASDEENQVTGFLGEGLPTNAQLWSKAGWTSQVRHDAAYIEIPNRQPYLLVVFTEGKADTKKKEILPFISRSFVGAMENLS</sequence>
<accession>A0A1U7HRP0</accession>
<evidence type="ECO:0000313" key="3">
    <source>
        <dbReference type="Proteomes" id="UP000186868"/>
    </source>
</evidence>
<dbReference type="PANTHER" id="PTHR35333">
    <property type="entry name" value="BETA-LACTAMASE"/>
    <property type="match status" value="1"/>
</dbReference>
<dbReference type="STRING" id="1921803.NIES593_02965"/>
<dbReference type="SUPFAM" id="SSF56601">
    <property type="entry name" value="beta-lactamase/transpeptidase-like"/>
    <property type="match status" value="1"/>
</dbReference>
<evidence type="ECO:0000259" key="1">
    <source>
        <dbReference type="Pfam" id="PF13354"/>
    </source>
</evidence>
<dbReference type="InterPro" id="IPR000871">
    <property type="entry name" value="Beta-lactam_class-A"/>
</dbReference>
<proteinExistence type="predicted"/>
<feature type="domain" description="Beta-lactamase class A catalytic" evidence="1">
    <location>
        <begin position="148"/>
        <end position="286"/>
    </location>
</feature>
<dbReference type="RefSeq" id="WP_073598163.1">
    <property type="nucleotide sequence ID" value="NZ_MRCB01000002.1"/>
</dbReference>
<dbReference type="InterPro" id="IPR045155">
    <property type="entry name" value="Beta-lactam_cat"/>
</dbReference>
<organism evidence="2 3">
    <name type="scientific">Hydrococcus rivularis NIES-593</name>
    <dbReference type="NCBI Taxonomy" id="1921803"/>
    <lineage>
        <taxon>Bacteria</taxon>
        <taxon>Bacillati</taxon>
        <taxon>Cyanobacteriota</taxon>
        <taxon>Cyanophyceae</taxon>
        <taxon>Pleurocapsales</taxon>
        <taxon>Hydrococcaceae</taxon>
        <taxon>Hydrococcus</taxon>
    </lineage>
</organism>
<reference evidence="2 3" key="1">
    <citation type="submission" date="2016-11" db="EMBL/GenBank/DDBJ databases">
        <title>Draft Genome Sequences of Nine Cyanobacterial Strains from Diverse Habitats.</title>
        <authorList>
            <person name="Zhu T."/>
            <person name="Hou S."/>
            <person name="Lu X."/>
            <person name="Hess W.R."/>
        </authorList>
    </citation>
    <scope>NUCLEOTIDE SEQUENCE [LARGE SCALE GENOMIC DNA]</scope>
    <source>
        <strain evidence="2 3">NIES-593</strain>
    </source>
</reference>
<dbReference type="AlphaFoldDB" id="A0A1U7HRP0"/>
<name>A0A1U7HRP0_9CYAN</name>
<dbReference type="OrthoDB" id="7510992at2"/>
<dbReference type="Proteomes" id="UP000186868">
    <property type="component" value="Unassembled WGS sequence"/>
</dbReference>
<gene>
    <name evidence="2" type="ORF">NIES593_02965</name>
</gene>
<dbReference type="PANTHER" id="PTHR35333:SF3">
    <property type="entry name" value="BETA-LACTAMASE-TYPE TRANSPEPTIDASE FOLD CONTAINING PROTEIN"/>
    <property type="match status" value="1"/>
</dbReference>